<sequence length="57" mass="6167">MLVGAREQMHIVAKQSVPAGNGVRHNGGVGVTQVRFSVDVINRRRCAELCHVSTLIV</sequence>
<accession>A0A6J6KMI3</accession>
<evidence type="ECO:0000313" key="2">
    <source>
        <dbReference type="EMBL" id="CAB4989474.1"/>
    </source>
</evidence>
<dbReference type="AlphaFoldDB" id="A0A6J6KMI3"/>
<organism evidence="1">
    <name type="scientific">freshwater metagenome</name>
    <dbReference type="NCBI Taxonomy" id="449393"/>
    <lineage>
        <taxon>unclassified sequences</taxon>
        <taxon>metagenomes</taxon>
        <taxon>ecological metagenomes</taxon>
    </lineage>
</organism>
<gene>
    <name evidence="1" type="ORF">UFOPK2166_00801</name>
    <name evidence="2" type="ORF">UFOPK4000_00609</name>
</gene>
<name>A0A6J6KMI3_9ZZZZ</name>
<evidence type="ECO:0000313" key="1">
    <source>
        <dbReference type="EMBL" id="CAB4650762.1"/>
    </source>
</evidence>
<dbReference type="EMBL" id="CAEZWB010000097">
    <property type="protein sequence ID" value="CAB4650762.1"/>
    <property type="molecule type" value="Genomic_DNA"/>
</dbReference>
<proteinExistence type="predicted"/>
<dbReference type="EMBL" id="CAFBOT010000087">
    <property type="protein sequence ID" value="CAB4989474.1"/>
    <property type="molecule type" value="Genomic_DNA"/>
</dbReference>
<reference evidence="1" key="1">
    <citation type="submission" date="2020-05" db="EMBL/GenBank/DDBJ databases">
        <authorList>
            <person name="Chiriac C."/>
            <person name="Salcher M."/>
            <person name="Ghai R."/>
            <person name="Kavagutti S V."/>
        </authorList>
    </citation>
    <scope>NUCLEOTIDE SEQUENCE</scope>
</reference>
<protein>
    <submittedName>
        <fullName evidence="1">Unannotated protein</fullName>
    </submittedName>
</protein>